<dbReference type="SUPFAM" id="SSF54782">
    <property type="entry name" value="Porphobilinogen deaminase (hydroxymethylbilane synthase), C-terminal domain"/>
    <property type="match status" value="1"/>
</dbReference>
<dbReference type="EC" id="2.5.1.61" evidence="8"/>
<comment type="subunit">
    <text evidence="4 8">Monomer.</text>
</comment>
<keyword evidence="12" id="KW-1185">Reference proteome</keyword>
<comment type="caution">
    <text evidence="11">The sequence shown here is derived from an EMBL/GenBank/DDBJ whole genome shotgun (WGS) entry which is preliminary data.</text>
</comment>
<dbReference type="InterPro" id="IPR000860">
    <property type="entry name" value="HemC"/>
</dbReference>
<dbReference type="Proteomes" id="UP000094165">
    <property type="component" value="Unassembled WGS sequence"/>
</dbReference>
<dbReference type="PROSITE" id="PS00533">
    <property type="entry name" value="PORPHOBILINOGEN_DEAM"/>
    <property type="match status" value="1"/>
</dbReference>
<dbReference type="InterPro" id="IPR022418">
    <property type="entry name" value="Porphobilinogen_deaminase_C"/>
</dbReference>
<dbReference type="PANTHER" id="PTHR11557">
    <property type="entry name" value="PORPHOBILINOGEN DEAMINASE"/>
    <property type="match status" value="1"/>
</dbReference>
<comment type="miscellaneous">
    <text evidence="8">The porphobilinogen subunits are added to the dipyrromethane group.</text>
</comment>
<dbReference type="PANTHER" id="PTHR11557:SF0">
    <property type="entry name" value="PORPHOBILINOGEN DEAMINASE"/>
    <property type="match status" value="1"/>
</dbReference>
<comment type="function">
    <text evidence="1 8">Tetrapolymerization of the monopyrrole PBG into the hydroxymethylbilane pre-uroporphyrinogen in several discrete steps.</text>
</comment>
<feature type="modified residue" description="S-(dipyrrolylmethanemethyl)cysteine" evidence="8">
    <location>
        <position position="243"/>
    </location>
</feature>
<evidence type="ECO:0000259" key="10">
    <source>
        <dbReference type="Pfam" id="PF03900"/>
    </source>
</evidence>
<dbReference type="CDD" id="cd13646">
    <property type="entry name" value="PBP2_EcHMBS_like"/>
    <property type="match status" value="1"/>
</dbReference>
<comment type="cofactor">
    <cofactor evidence="8">
        <name>dipyrromethane</name>
        <dbReference type="ChEBI" id="CHEBI:60342"/>
    </cofactor>
    <text evidence="8">Binds 1 dipyrromethane group covalently.</text>
</comment>
<comment type="catalytic activity">
    <reaction evidence="7 8">
        <text>4 porphobilinogen + H2O = hydroxymethylbilane + 4 NH4(+)</text>
        <dbReference type="Rhea" id="RHEA:13185"/>
        <dbReference type="ChEBI" id="CHEBI:15377"/>
        <dbReference type="ChEBI" id="CHEBI:28938"/>
        <dbReference type="ChEBI" id="CHEBI:57845"/>
        <dbReference type="ChEBI" id="CHEBI:58126"/>
        <dbReference type="EC" id="2.5.1.61"/>
    </reaction>
</comment>
<comment type="similarity">
    <text evidence="3 8">Belongs to the HMBS family.</text>
</comment>
<dbReference type="FunFam" id="3.40.190.10:FF:000005">
    <property type="entry name" value="Porphobilinogen deaminase"/>
    <property type="match status" value="1"/>
</dbReference>
<accession>A0A1E5CNI5</accession>
<dbReference type="FunFam" id="3.40.190.10:FF:000004">
    <property type="entry name" value="Porphobilinogen deaminase"/>
    <property type="match status" value="1"/>
</dbReference>
<keyword evidence="6 8" id="KW-0627">Porphyrin biosynthesis</keyword>
<dbReference type="Gene3D" id="3.30.160.40">
    <property type="entry name" value="Porphobilinogen deaminase, C-terminal domain"/>
    <property type="match status" value="1"/>
</dbReference>
<dbReference type="GO" id="GO:0005737">
    <property type="term" value="C:cytoplasm"/>
    <property type="evidence" value="ECO:0007669"/>
    <property type="project" value="UniProtKB-UniRule"/>
</dbReference>
<dbReference type="RefSeq" id="WP_017052858.1">
    <property type="nucleotide sequence ID" value="NZ_AJYW02000300.1"/>
</dbReference>
<dbReference type="UniPathway" id="UPA00251">
    <property type="reaction ID" value="UER00319"/>
</dbReference>
<dbReference type="GO" id="GO:0004418">
    <property type="term" value="F:hydroxymethylbilane synthase activity"/>
    <property type="evidence" value="ECO:0007669"/>
    <property type="project" value="UniProtKB-UniRule"/>
</dbReference>
<evidence type="ECO:0000256" key="4">
    <source>
        <dbReference type="ARBA" id="ARBA00011245"/>
    </source>
</evidence>
<sequence length="312" mass="34077">MTNSSPIRIATRKSPLALWQAYFVKAELEAAHPGIEVELVTMVTKGDIILDTPLAKVGGKGLFVKELEVAMLEGRADLAVHSMKDVPVDFPEGLGLVTICEREDPRDAFVSNTYDCIEDLPQGATVGTCSLRRQCQLKEQRPDLIIKELRGNVGTRLGKLDAGNYDAIVLAAAGLKRLELEERIRSFIEPEQSLPAVGQGAVGIECRLDDERVISLLSALNHKDTADRVLCERAMNLTLEGGCQVPIGSYSLLDGDDIWLRALVGEPDGSKIVRGEIKGHREDAETLGVTLANQLLEDGAREILEKLYAEHD</sequence>
<dbReference type="Gene3D" id="3.40.190.10">
    <property type="entry name" value="Periplasmic binding protein-like II"/>
    <property type="match status" value="2"/>
</dbReference>
<dbReference type="PIRSF" id="PIRSF001438">
    <property type="entry name" value="4pyrrol_synth_OHMeBilane_synth"/>
    <property type="match status" value="1"/>
</dbReference>
<reference evidence="11 12" key="1">
    <citation type="journal article" date="2012" name="Science">
        <title>Ecological populations of bacteria act as socially cohesive units of antibiotic production and resistance.</title>
        <authorList>
            <person name="Cordero O.X."/>
            <person name="Wildschutte H."/>
            <person name="Kirkup B."/>
            <person name="Proehl S."/>
            <person name="Ngo L."/>
            <person name="Hussain F."/>
            <person name="Le Roux F."/>
            <person name="Mincer T."/>
            <person name="Polz M.F."/>
        </authorList>
    </citation>
    <scope>NUCLEOTIDE SEQUENCE [LARGE SCALE GENOMIC DNA]</scope>
    <source>
        <strain evidence="11 12">FF-238</strain>
    </source>
</reference>
<evidence type="ECO:0000256" key="6">
    <source>
        <dbReference type="ARBA" id="ARBA00023244"/>
    </source>
</evidence>
<dbReference type="InterPro" id="IPR036803">
    <property type="entry name" value="Porphobilinogen_deaminase_C_sf"/>
</dbReference>
<feature type="domain" description="Porphobilinogen deaminase N-terminal" evidence="9">
    <location>
        <begin position="7"/>
        <end position="213"/>
    </location>
</feature>
<evidence type="ECO:0000259" key="9">
    <source>
        <dbReference type="Pfam" id="PF01379"/>
    </source>
</evidence>
<name>A0A1E5CNI5_9VIBR</name>
<dbReference type="SUPFAM" id="SSF53850">
    <property type="entry name" value="Periplasmic binding protein-like II"/>
    <property type="match status" value="1"/>
</dbReference>
<dbReference type="FunFam" id="3.30.160.40:FF:000002">
    <property type="entry name" value="Porphobilinogen deaminase"/>
    <property type="match status" value="1"/>
</dbReference>
<keyword evidence="5 8" id="KW-0808">Transferase</keyword>
<evidence type="ECO:0000256" key="5">
    <source>
        <dbReference type="ARBA" id="ARBA00022679"/>
    </source>
</evidence>
<dbReference type="PRINTS" id="PR00151">
    <property type="entry name" value="PORPHBDMNASE"/>
</dbReference>
<evidence type="ECO:0000256" key="8">
    <source>
        <dbReference type="HAMAP-Rule" id="MF_00260"/>
    </source>
</evidence>
<evidence type="ECO:0000256" key="7">
    <source>
        <dbReference type="ARBA" id="ARBA00048169"/>
    </source>
</evidence>
<dbReference type="EMBL" id="AJYW02000300">
    <property type="protein sequence ID" value="OEE70815.1"/>
    <property type="molecule type" value="Genomic_DNA"/>
</dbReference>
<dbReference type="GO" id="GO:0006782">
    <property type="term" value="P:protoporphyrinogen IX biosynthetic process"/>
    <property type="evidence" value="ECO:0007669"/>
    <property type="project" value="UniProtKB-UniRule"/>
</dbReference>
<dbReference type="InterPro" id="IPR022419">
    <property type="entry name" value="Porphobilin_deaminase_cofac_BS"/>
</dbReference>
<dbReference type="Pfam" id="PF03900">
    <property type="entry name" value="Porphobil_deamC"/>
    <property type="match status" value="1"/>
</dbReference>
<evidence type="ECO:0000313" key="12">
    <source>
        <dbReference type="Proteomes" id="UP000094165"/>
    </source>
</evidence>
<evidence type="ECO:0000256" key="3">
    <source>
        <dbReference type="ARBA" id="ARBA00005638"/>
    </source>
</evidence>
<proteinExistence type="inferred from homology"/>
<feature type="domain" description="Porphobilinogen deaminase C-terminal" evidence="10">
    <location>
        <begin position="228"/>
        <end position="296"/>
    </location>
</feature>
<dbReference type="NCBIfam" id="TIGR00212">
    <property type="entry name" value="hemC"/>
    <property type="match status" value="1"/>
</dbReference>
<evidence type="ECO:0000313" key="11">
    <source>
        <dbReference type="EMBL" id="OEE70815.1"/>
    </source>
</evidence>
<evidence type="ECO:0000256" key="1">
    <source>
        <dbReference type="ARBA" id="ARBA00002869"/>
    </source>
</evidence>
<protein>
    <recommendedName>
        <fullName evidence="8">Porphobilinogen deaminase</fullName>
        <shortName evidence="8">PBG</shortName>
        <ecNumber evidence="8">2.5.1.61</ecNumber>
    </recommendedName>
    <alternativeName>
        <fullName evidence="8">Hydroxymethylbilane synthase</fullName>
        <shortName evidence="8">HMBS</shortName>
    </alternativeName>
    <alternativeName>
        <fullName evidence="8">Pre-uroporphyrinogen synthase</fullName>
    </alternativeName>
</protein>
<dbReference type="Pfam" id="PF01379">
    <property type="entry name" value="Porphobil_deam"/>
    <property type="match status" value="1"/>
</dbReference>
<dbReference type="InterPro" id="IPR022417">
    <property type="entry name" value="Porphobilin_deaminase_N"/>
</dbReference>
<comment type="pathway">
    <text evidence="2">Porphyrin-containing compound metabolism; protoporphyrin-IX biosynthesis; coproporphyrinogen-III from 5-aminolevulinate: step 2/4.</text>
</comment>
<dbReference type="HAMAP" id="MF_00260">
    <property type="entry name" value="Porphobil_deam"/>
    <property type="match status" value="1"/>
</dbReference>
<organism evidence="11 12">
    <name type="scientific">Vibrio genomosp. F6 str. FF-238</name>
    <dbReference type="NCBI Taxonomy" id="1191298"/>
    <lineage>
        <taxon>Bacteria</taxon>
        <taxon>Pseudomonadati</taxon>
        <taxon>Pseudomonadota</taxon>
        <taxon>Gammaproteobacteria</taxon>
        <taxon>Vibrionales</taxon>
        <taxon>Vibrionaceae</taxon>
        <taxon>Vibrio</taxon>
    </lineage>
</organism>
<evidence type="ECO:0000256" key="2">
    <source>
        <dbReference type="ARBA" id="ARBA00004735"/>
    </source>
</evidence>
<dbReference type="AlphaFoldDB" id="A0A1E5CNI5"/>
<gene>
    <name evidence="8" type="primary">hemC</name>
    <name evidence="11" type="ORF">A130_08325</name>
</gene>